<name>A0AAD1J224_MYCMB</name>
<feature type="region of interest" description="Disordered" evidence="1">
    <location>
        <begin position="69"/>
        <end position="88"/>
    </location>
</feature>
<dbReference type="EMBL" id="AP022617">
    <property type="protein sequence ID" value="BBZ61062.1"/>
    <property type="molecule type" value="Genomic_DNA"/>
</dbReference>
<dbReference type="RefSeq" id="WP_179967750.1">
    <property type="nucleotide sequence ID" value="NZ_AP022617.1"/>
</dbReference>
<evidence type="ECO:0000313" key="3">
    <source>
        <dbReference type="Proteomes" id="UP000466039"/>
    </source>
</evidence>
<evidence type="ECO:0000313" key="2">
    <source>
        <dbReference type="EMBL" id="BBZ61062.1"/>
    </source>
</evidence>
<dbReference type="Proteomes" id="UP000466039">
    <property type="component" value="Chromosome"/>
</dbReference>
<protein>
    <submittedName>
        <fullName evidence="2">Uncharacterized protein</fullName>
    </submittedName>
</protein>
<sequence>MTLTDPREALADQSSFIGYLLGLTGVAHLVRALADDPRHHETGVPADDFVHLLLGFASIGRTIEHLGAPSVPPVDPTPSGATQIRWLR</sequence>
<reference evidence="2 3" key="1">
    <citation type="journal article" date="2019" name="Emerg. Microbes Infect.">
        <title>Comprehensive subspecies identification of 175 nontuberculous mycobacteria species based on 7547 genomic profiles.</title>
        <authorList>
            <person name="Matsumoto Y."/>
            <person name="Kinjo T."/>
            <person name="Motooka D."/>
            <person name="Nabeya D."/>
            <person name="Jung N."/>
            <person name="Uechi K."/>
            <person name="Horii T."/>
            <person name="Iida T."/>
            <person name="Fujita J."/>
            <person name="Nakamura S."/>
        </authorList>
    </citation>
    <scope>NUCLEOTIDE SEQUENCE [LARGE SCALE GENOMIC DNA]</scope>
    <source>
        <strain evidence="2 3">JCM 15658</strain>
    </source>
</reference>
<keyword evidence="3" id="KW-1185">Reference proteome</keyword>
<dbReference type="AlphaFoldDB" id="A0AAD1J224"/>
<accession>A0AAD1J224</accession>
<proteinExistence type="predicted"/>
<organism evidence="2 3">
    <name type="scientific">Mycolicibacterium monacense</name>
    <name type="common">Mycobacterium monacense</name>
    <dbReference type="NCBI Taxonomy" id="85693"/>
    <lineage>
        <taxon>Bacteria</taxon>
        <taxon>Bacillati</taxon>
        <taxon>Actinomycetota</taxon>
        <taxon>Actinomycetes</taxon>
        <taxon>Mycobacteriales</taxon>
        <taxon>Mycobacteriaceae</taxon>
        <taxon>Mycolicibacterium</taxon>
    </lineage>
</organism>
<gene>
    <name evidence="2" type="ORF">MMON_23630</name>
</gene>
<evidence type="ECO:0000256" key="1">
    <source>
        <dbReference type="SAM" id="MobiDB-lite"/>
    </source>
</evidence>